<organism evidence="2 3">
    <name type="scientific">Crucibulum laeve</name>
    <dbReference type="NCBI Taxonomy" id="68775"/>
    <lineage>
        <taxon>Eukaryota</taxon>
        <taxon>Fungi</taxon>
        <taxon>Dikarya</taxon>
        <taxon>Basidiomycota</taxon>
        <taxon>Agaricomycotina</taxon>
        <taxon>Agaricomycetes</taxon>
        <taxon>Agaricomycetidae</taxon>
        <taxon>Agaricales</taxon>
        <taxon>Agaricineae</taxon>
        <taxon>Nidulariaceae</taxon>
        <taxon>Crucibulum</taxon>
    </lineage>
</organism>
<dbReference type="EMBL" id="ML213591">
    <property type="protein sequence ID" value="TFK43411.1"/>
    <property type="molecule type" value="Genomic_DNA"/>
</dbReference>
<keyword evidence="3" id="KW-1185">Reference proteome</keyword>
<dbReference type="OrthoDB" id="3217075at2759"/>
<dbReference type="AlphaFoldDB" id="A0A5C3MQB9"/>
<gene>
    <name evidence="2" type="ORF">BDQ12DRAFT_674932</name>
</gene>
<accession>A0A5C3MQB9</accession>
<feature type="compositionally biased region" description="Low complexity" evidence="1">
    <location>
        <begin position="78"/>
        <end position="92"/>
    </location>
</feature>
<feature type="compositionally biased region" description="Polar residues" evidence="1">
    <location>
        <begin position="103"/>
        <end position="112"/>
    </location>
</feature>
<evidence type="ECO:0000313" key="3">
    <source>
        <dbReference type="Proteomes" id="UP000308652"/>
    </source>
</evidence>
<feature type="region of interest" description="Disordered" evidence="1">
    <location>
        <begin position="65"/>
        <end position="113"/>
    </location>
</feature>
<evidence type="ECO:0000256" key="1">
    <source>
        <dbReference type="SAM" id="MobiDB-lite"/>
    </source>
</evidence>
<reference evidence="2 3" key="1">
    <citation type="journal article" date="2019" name="Nat. Ecol. Evol.">
        <title>Megaphylogeny resolves global patterns of mushroom evolution.</title>
        <authorList>
            <person name="Varga T."/>
            <person name="Krizsan K."/>
            <person name="Foldi C."/>
            <person name="Dima B."/>
            <person name="Sanchez-Garcia M."/>
            <person name="Sanchez-Ramirez S."/>
            <person name="Szollosi G.J."/>
            <person name="Szarkandi J.G."/>
            <person name="Papp V."/>
            <person name="Albert L."/>
            <person name="Andreopoulos W."/>
            <person name="Angelini C."/>
            <person name="Antonin V."/>
            <person name="Barry K.W."/>
            <person name="Bougher N.L."/>
            <person name="Buchanan P."/>
            <person name="Buyck B."/>
            <person name="Bense V."/>
            <person name="Catcheside P."/>
            <person name="Chovatia M."/>
            <person name="Cooper J."/>
            <person name="Damon W."/>
            <person name="Desjardin D."/>
            <person name="Finy P."/>
            <person name="Geml J."/>
            <person name="Haridas S."/>
            <person name="Hughes K."/>
            <person name="Justo A."/>
            <person name="Karasinski D."/>
            <person name="Kautmanova I."/>
            <person name="Kiss B."/>
            <person name="Kocsube S."/>
            <person name="Kotiranta H."/>
            <person name="LaButti K.M."/>
            <person name="Lechner B.E."/>
            <person name="Liimatainen K."/>
            <person name="Lipzen A."/>
            <person name="Lukacs Z."/>
            <person name="Mihaltcheva S."/>
            <person name="Morgado L.N."/>
            <person name="Niskanen T."/>
            <person name="Noordeloos M.E."/>
            <person name="Ohm R.A."/>
            <person name="Ortiz-Santana B."/>
            <person name="Ovrebo C."/>
            <person name="Racz N."/>
            <person name="Riley R."/>
            <person name="Savchenko A."/>
            <person name="Shiryaev A."/>
            <person name="Soop K."/>
            <person name="Spirin V."/>
            <person name="Szebenyi C."/>
            <person name="Tomsovsky M."/>
            <person name="Tulloss R.E."/>
            <person name="Uehling J."/>
            <person name="Grigoriev I.V."/>
            <person name="Vagvolgyi C."/>
            <person name="Papp T."/>
            <person name="Martin F.M."/>
            <person name="Miettinen O."/>
            <person name="Hibbett D.S."/>
            <person name="Nagy L.G."/>
        </authorList>
    </citation>
    <scope>NUCLEOTIDE SEQUENCE [LARGE SCALE GENOMIC DNA]</scope>
    <source>
        <strain evidence="2 3">CBS 166.37</strain>
    </source>
</reference>
<name>A0A5C3MQB9_9AGAR</name>
<evidence type="ECO:0000313" key="2">
    <source>
        <dbReference type="EMBL" id="TFK43411.1"/>
    </source>
</evidence>
<proteinExistence type="predicted"/>
<feature type="region of interest" description="Disordered" evidence="1">
    <location>
        <begin position="1"/>
        <end position="25"/>
    </location>
</feature>
<dbReference type="Proteomes" id="UP000308652">
    <property type="component" value="Unassembled WGS sequence"/>
</dbReference>
<protein>
    <submittedName>
        <fullName evidence="2">Uncharacterized protein</fullName>
    </submittedName>
</protein>
<sequence>MAYPHSIPTPPFSPQHPQGPSEQIEDPLKSTISLLDSLVAFYQHERMWVYRTRATLENAFADPPLQQNITHNQPHAYPLSSPTASSLPSSASDFSGFERDEGSSATPEQQPTPWMRRKKGFKLRLDGLAPRNRRVISTHPVDQHQPVQENSQPREHILELFEKMMESRMESCQRVNKLVRNANRANLHIR</sequence>